<comment type="caution">
    <text evidence="6">The sequence shown here is derived from an EMBL/GenBank/DDBJ whole genome shotgun (WGS) entry which is preliminary data.</text>
</comment>
<reference evidence="6 7" key="1">
    <citation type="submission" date="2018-02" db="EMBL/GenBank/DDBJ databases">
        <title>Reclassifiation of [Polyangium] brachysporum DSM 7029 as Guopingzhaonella breviflexa gen. nov., sp. nov., a member of the family Comamonadaceae.</title>
        <authorList>
            <person name="Tang B."/>
        </authorList>
    </citation>
    <scope>NUCLEOTIDE SEQUENCE [LARGE SCALE GENOMIC DNA]</scope>
    <source>
        <strain evidence="6 7">BCRC 80649</strain>
    </source>
</reference>
<dbReference type="Gene3D" id="2.40.100.10">
    <property type="entry name" value="Cyclophilin-like"/>
    <property type="match status" value="1"/>
</dbReference>
<dbReference type="InterPro" id="IPR029000">
    <property type="entry name" value="Cyclophilin-like_dom_sf"/>
</dbReference>
<dbReference type="AlphaFoldDB" id="A0A2S5STC7"/>
<accession>A0A2S5STC7</accession>
<evidence type="ECO:0000259" key="5">
    <source>
        <dbReference type="PROSITE" id="PS50072"/>
    </source>
</evidence>
<dbReference type="EC" id="5.2.1.8" evidence="4"/>
<name>A0A2S5STC7_9BURK</name>
<evidence type="ECO:0000256" key="4">
    <source>
        <dbReference type="RuleBase" id="RU363019"/>
    </source>
</evidence>
<keyword evidence="7" id="KW-1185">Reference proteome</keyword>
<dbReference type="PRINTS" id="PR00153">
    <property type="entry name" value="CSAPPISMRASE"/>
</dbReference>
<dbReference type="EMBL" id="PSNX01000010">
    <property type="protein sequence ID" value="PPE65959.1"/>
    <property type="molecule type" value="Genomic_DNA"/>
</dbReference>
<keyword evidence="4" id="KW-0732">Signal</keyword>
<sequence>MTQRRFAWIATLGLAAALSTPAWSQTVRLSTTQGDIVVQLDAAKAPRTVENFLAYVNAKHYDGTIFHRVIDGFMIQGGGFTPDMNQKPTQAPIPLEARNGLSNQRGTIAMARTMDPNSATAQFFINLKDNTFLDAPNAPDRQGYAVFGRVVSGMDVVDKIKAVRTTSKGPHQNVPVEPVIIRQATVEK</sequence>
<dbReference type="PROSITE" id="PS00170">
    <property type="entry name" value="CSA_PPIASE_1"/>
    <property type="match status" value="1"/>
</dbReference>
<comment type="similarity">
    <text evidence="1 4">Belongs to the cyclophilin-type PPIase family.</text>
</comment>
<dbReference type="InterPro" id="IPR044665">
    <property type="entry name" value="E_coli_cyclophilin_A-like"/>
</dbReference>
<dbReference type="RefSeq" id="WP_104302908.1">
    <property type="nucleotide sequence ID" value="NZ_PSNX01000010.1"/>
</dbReference>
<dbReference type="GO" id="GO:0006457">
    <property type="term" value="P:protein folding"/>
    <property type="evidence" value="ECO:0007669"/>
    <property type="project" value="InterPro"/>
</dbReference>
<dbReference type="OrthoDB" id="9807797at2"/>
<evidence type="ECO:0000256" key="3">
    <source>
        <dbReference type="ARBA" id="ARBA00023235"/>
    </source>
</evidence>
<evidence type="ECO:0000313" key="7">
    <source>
        <dbReference type="Proteomes" id="UP000238605"/>
    </source>
</evidence>
<dbReference type="Pfam" id="PF00160">
    <property type="entry name" value="Pro_isomerase"/>
    <property type="match status" value="1"/>
</dbReference>
<proteinExistence type="inferred from homology"/>
<gene>
    <name evidence="6" type="ORF">C1704_11725</name>
</gene>
<feature type="signal peptide" evidence="4">
    <location>
        <begin position="1"/>
        <end position="24"/>
    </location>
</feature>
<organism evidence="6 7">
    <name type="scientific">Caldimonas caldifontis</name>
    <dbReference type="NCBI Taxonomy" id="1452508"/>
    <lineage>
        <taxon>Bacteria</taxon>
        <taxon>Pseudomonadati</taxon>
        <taxon>Pseudomonadota</taxon>
        <taxon>Betaproteobacteria</taxon>
        <taxon>Burkholderiales</taxon>
        <taxon>Sphaerotilaceae</taxon>
        <taxon>Caldimonas</taxon>
    </lineage>
</organism>
<evidence type="ECO:0000256" key="2">
    <source>
        <dbReference type="ARBA" id="ARBA00023110"/>
    </source>
</evidence>
<dbReference type="InterPro" id="IPR002130">
    <property type="entry name" value="Cyclophilin-type_PPIase_dom"/>
</dbReference>
<comment type="function">
    <text evidence="4">PPIases accelerate the folding of proteins. It catalyzes the cis-trans isomerization of proline imidic peptide bonds in oligopeptides.</text>
</comment>
<feature type="domain" description="PPIase cyclophilin-type" evidence="5">
    <location>
        <begin position="23"/>
        <end position="186"/>
    </location>
</feature>
<keyword evidence="2 4" id="KW-0697">Rotamase</keyword>
<dbReference type="CDD" id="cd01920">
    <property type="entry name" value="cyclophilin_EcCYP_like"/>
    <property type="match status" value="1"/>
</dbReference>
<keyword evidence="3 4" id="KW-0413">Isomerase</keyword>
<evidence type="ECO:0000313" key="6">
    <source>
        <dbReference type="EMBL" id="PPE65959.1"/>
    </source>
</evidence>
<evidence type="ECO:0000256" key="1">
    <source>
        <dbReference type="ARBA" id="ARBA00007365"/>
    </source>
</evidence>
<protein>
    <recommendedName>
        <fullName evidence="4">Peptidyl-prolyl cis-trans isomerase</fullName>
        <shortName evidence="4">PPIase</shortName>
        <ecNumber evidence="4">5.2.1.8</ecNumber>
    </recommendedName>
</protein>
<dbReference type="SUPFAM" id="SSF50891">
    <property type="entry name" value="Cyclophilin-like"/>
    <property type="match status" value="1"/>
</dbReference>
<dbReference type="PANTHER" id="PTHR43246">
    <property type="entry name" value="PEPTIDYL-PROLYL CIS-TRANS ISOMERASE CYP38, CHLOROPLASTIC"/>
    <property type="match status" value="1"/>
</dbReference>
<feature type="chain" id="PRO_5015367349" description="Peptidyl-prolyl cis-trans isomerase" evidence="4">
    <location>
        <begin position="25"/>
        <end position="188"/>
    </location>
</feature>
<dbReference type="Proteomes" id="UP000238605">
    <property type="component" value="Unassembled WGS sequence"/>
</dbReference>
<dbReference type="PROSITE" id="PS50072">
    <property type="entry name" value="CSA_PPIASE_2"/>
    <property type="match status" value="1"/>
</dbReference>
<dbReference type="InterPro" id="IPR020892">
    <property type="entry name" value="Cyclophilin-type_PPIase_CS"/>
</dbReference>
<dbReference type="GO" id="GO:0003755">
    <property type="term" value="F:peptidyl-prolyl cis-trans isomerase activity"/>
    <property type="evidence" value="ECO:0007669"/>
    <property type="project" value="UniProtKB-UniRule"/>
</dbReference>
<comment type="catalytic activity">
    <reaction evidence="4">
        <text>[protein]-peptidylproline (omega=180) = [protein]-peptidylproline (omega=0)</text>
        <dbReference type="Rhea" id="RHEA:16237"/>
        <dbReference type="Rhea" id="RHEA-COMP:10747"/>
        <dbReference type="Rhea" id="RHEA-COMP:10748"/>
        <dbReference type="ChEBI" id="CHEBI:83833"/>
        <dbReference type="ChEBI" id="CHEBI:83834"/>
        <dbReference type="EC" id="5.2.1.8"/>
    </reaction>
</comment>